<dbReference type="PANTHER" id="PTHR24031">
    <property type="entry name" value="RNA HELICASE"/>
    <property type="match status" value="1"/>
</dbReference>
<organism evidence="6 7">
    <name type="scientific">Elaeophora elaphi</name>
    <dbReference type="NCBI Taxonomy" id="1147741"/>
    <lineage>
        <taxon>Eukaryota</taxon>
        <taxon>Metazoa</taxon>
        <taxon>Ecdysozoa</taxon>
        <taxon>Nematoda</taxon>
        <taxon>Chromadorea</taxon>
        <taxon>Rhabditida</taxon>
        <taxon>Spirurina</taxon>
        <taxon>Spiruromorpha</taxon>
        <taxon>Filarioidea</taxon>
        <taxon>Onchocercidae</taxon>
        <taxon>Elaeophora</taxon>
    </lineage>
</organism>
<feature type="domain" description="DEAD/DEAH-box helicase" evidence="5">
    <location>
        <begin position="3"/>
        <end position="72"/>
    </location>
</feature>
<keyword evidence="3 4" id="KW-0067">ATP-binding</keyword>
<keyword evidence="4" id="KW-0347">Helicase</keyword>
<comment type="similarity">
    <text evidence="4">Belongs to the DEAD box helicase family.</text>
</comment>
<comment type="catalytic activity">
    <reaction evidence="4">
        <text>ATP + H2O = ADP + phosphate + H(+)</text>
        <dbReference type="Rhea" id="RHEA:13065"/>
        <dbReference type="ChEBI" id="CHEBI:15377"/>
        <dbReference type="ChEBI" id="CHEBI:15378"/>
        <dbReference type="ChEBI" id="CHEBI:30616"/>
        <dbReference type="ChEBI" id="CHEBI:43474"/>
        <dbReference type="ChEBI" id="CHEBI:456216"/>
        <dbReference type="EC" id="3.6.4.13"/>
    </reaction>
</comment>
<dbReference type="EC" id="3.6.4.13" evidence="4"/>
<dbReference type="SUPFAM" id="SSF52540">
    <property type="entry name" value="P-loop containing nucleoside triphosphate hydrolases"/>
    <property type="match status" value="1"/>
</dbReference>
<accession>A0A0R3S1M3</accession>
<sequence>MSCAQIGSGKTAAFLVPIINHIVGNELIAMKTPSAMSTSCRPVFPVALILSPIRELVIQTHKGALKFAYRINMLFAAVQW</sequence>
<comment type="function">
    <text evidence="4">RNA helicase.</text>
</comment>
<evidence type="ECO:0000256" key="2">
    <source>
        <dbReference type="ARBA" id="ARBA00022801"/>
    </source>
</evidence>
<dbReference type="Gene3D" id="3.40.50.300">
    <property type="entry name" value="P-loop containing nucleotide triphosphate hydrolases"/>
    <property type="match status" value="1"/>
</dbReference>
<dbReference type="GO" id="GO:0003724">
    <property type="term" value="F:RNA helicase activity"/>
    <property type="evidence" value="ECO:0007669"/>
    <property type="project" value="UniProtKB-EC"/>
</dbReference>
<dbReference type="GO" id="GO:0016787">
    <property type="term" value="F:hydrolase activity"/>
    <property type="evidence" value="ECO:0007669"/>
    <property type="project" value="UniProtKB-KW"/>
</dbReference>
<evidence type="ECO:0000313" key="7">
    <source>
        <dbReference type="WBParaSite" id="EEL_0000857101-mRNA-1"/>
    </source>
</evidence>
<keyword evidence="6" id="KW-1185">Reference proteome</keyword>
<dbReference type="STRING" id="1147741.A0A0R3S1M3"/>
<keyword evidence="4" id="KW-0694">RNA-binding</keyword>
<evidence type="ECO:0000313" key="6">
    <source>
        <dbReference type="Proteomes" id="UP000050640"/>
    </source>
</evidence>
<dbReference type="Proteomes" id="UP000050640">
    <property type="component" value="Unplaced"/>
</dbReference>
<comment type="domain">
    <text evidence="4">The Q motif is unique to and characteristic of the DEAD box family of RNA helicases and controls ATP binding and hydrolysis.</text>
</comment>
<reference evidence="7" key="1">
    <citation type="submission" date="2017-02" db="UniProtKB">
        <authorList>
            <consortium name="WormBaseParasite"/>
        </authorList>
    </citation>
    <scope>IDENTIFICATION</scope>
</reference>
<dbReference type="AlphaFoldDB" id="A0A0R3S1M3"/>
<name>A0A0R3S1M3_9BILA</name>
<keyword evidence="2 4" id="KW-0378">Hydrolase</keyword>
<proteinExistence type="inferred from homology"/>
<dbReference type="InterPro" id="IPR011545">
    <property type="entry name" value="DEAD/DEAH_box_helicase_dom"/>
</dbReference>
<dbReference type="Pfam" id="PF00270">
    <property type="entry name" value="DEAD"/>
    <property type="match status" value="1"/>
</dbReference>
<evidence type="ECO:0000256" key="1">
    <source>
        <dbReference type="ARBA" id="ARBA00022741"/>
    </source>
</evidence>
<keyword evidence="1 4" id="KW-0547">Nucleotide-binding</keyword>
<evidence type="ECO:0000256" key="3">
    <source>
        <dbReference type="ARBA" id="ARBA00022840"/>
    </source>
</evidence>
<evidence type="ECO:0000256" key="4">
    <source>
        <dbReference type="RuleBase" id="RU365068"/>
    </source>
</evidence>
<protein>
    <recommendedName>
        <fullName evidence="4">ATP-dependent RNA helicase</fullName>
        <ecNumber evidence="4">3.6.4.13</ecNumber>
    </recommendedName>
</protein>
<evidence type="ECO:0000259" key="5">
    <source>
        <dbReference type="Pfam" id="PF00270"/>
    </source>
</evidence>
<dbReference type="InterPro" id="IPR027417">
    <property type="entry name" value="P-loop_NTPase"/>
</dbReference>
<dbReference type="GO" id="GO:0003723">
    <property type="term" value="F:RNA binding"/>
    <property type="evidence" value="ECO:0007669"/>
    <property type="project" value="UniProtKB-UniRule"/>
</dbReference>
<dbReference type="WBParaSite" id="EEL_0000857101-mRNA-1">
    <property type="protein sequence ID" value="EEL_0000857101-mRNA-1"/>
    <property type="gene ID" value="EEL_0000857101"/>
</dbReference>
<dbReference type="GO" id="GO:0005524">
    <property type="term" value="F:ATP binding"/>
    <property type="evidence" value="ECO:0007669"/>
    <property type="project" value="UniProtKB-UniRule"/>
</dbReference>